<dbReference type="InterPro" id="IPR020084">
    <property type="entry name" value="NUDIX_hydrolase_CS"/>
</dbReference>
<dbReference type="PANTHER" id="PTHR43736">
    <property type="entry name" value="ADP-RIBOSE PYROPHOSPHATASE"/>
    <property type="match status" value="1"/>
</dbReference>
<dbReference type="Gene3D" id="3.90.79.10">
    <property type="entry name" value="Nucleoside Triphosphate Pyrophosphohydrolase"/>
    <property type="match status" value="1"/>
</dbReference>
<dbReference type="InterPro" id="IPR000086">
    <property type="entry name" value="NUDIX_hydrolase_dom"/>
</dbReference>
<dbReference type="PRINTS" id="PR00502">
    <property type="entry name" value="NUDIXFAMILY"/>
</dbReference>
<protein>
    <submittedName>
        <fullName evidence="5">NUDIX domain-containing protein</fullName>
    </submittedName>
</protein>
<reference evidence="6" key="1">
    <citation type="journal article" date="2019" name="Int. J. Syst. Evol. Microbiol.">
        <title>The Global Catalogue of Microorganisms (GCM) 10K type strain sequencing project: providing services to taxonomists for standard genome sequencing and annotation.</title>
        <authorList>
            <consortium name="The Broad Institute Genomics Platform"/>
            <consortium name="The Broad Institute Genome Sequencing Center for Infectious Disease"/>
            <person name="Wu L."/>
            <person name="Ma J."/>
        </authorList>
    </citation>
    <scope>NUCLEOTIDE SEQUENCE [LARGE SCALE GENOMIC DNA]</scope>
    <source>
        <strain evidence="6">CCUG 56401</strain>
    </source>
</reference>
<name>A0ABW3G0B9_9PSEU</name>
<dbReference type="EMBL" id="JBHTIW010000063">
    <property type="protein sequence ID" value="MFD0924096.1"/>
    <property type="molecule type" value="Genomic_DNA"/>
</dbReference>
<comment type="caution">
    <text evidence="5">The sequence shown here is derived from an EMBL/GenBank/DDBJ whole genome shotgun (WGS) entry which is preliminary data.</text>
</comment>
<evidence type="ECO:0000313" key="5">
    <source>
        <dbReference type="EMBL" id="MFD0924096.1"/>
    </source>
</evidence>
<dbReference type="InterPro" id="IPR015797">
    <property type="entry name" value="NUDIX_hydrolase-like_dom_sf"/>
</dbReference>
<dbReference type="Proteomes" id="UP001597018">
    <property type="component" value="Unassembled WGS sequence"/>
</dbReference>
<gene>
    <name evidence="5" type="ORF">ACFQ16_30515</name>
</gene>
<dbReference type="RefSeq" id="WP_380760622.1">
    <property type="nucleotide sequence ID" value="NZ_JBHTIW010000063.1"/>
</dbReference>
<accession>A0ABW3G0B9</accession>
<dbReference type="Pfam" id="PF00293">
    <property type="entry name" value="NUDIX"/>
    <property type="match status" value="1"/>
</dbReference>
<dbReference type="PANTHER" id="PTHR43736:SF1">
    <property type="entry name" value="DIHYDRONEOPTERIN TRIPHOSPHATE DIPHOSPHATASE"/>
    <property type="match status" value="1"/>
</dbReference>
<evidence type="ECO:0000259" key="4">
    <source>
        <dbReference type="PROSITE" id="PS51462"/>
    </source>
</evidence>
<organism evidence="5 6">
    <name type="scientific">Saccharopolyspora rosea</name>
    <dbReference type="NCBI Taxonomy" id="524884"/>
    <lineage>
        <taxon>Bacteria</taxon>
        <taxon>Bacillati</taxon>
        <taxon>Actinomycetota</taxon>
        <taxon>Actinomycetes</taxon>
        <taxon>Pseudonocardiales</taxon>
        <taxon>Pseudonocardiaceae</taxon>
        <taxon>Saccharopolyspora</taxon>
    </lineage>
</organism>
<keyword evidence="6" id="KW-1185">Reference proteome</keyword>
<feature type="non-terminal residue" evidence="5">
    <location>
        <position position="144"/>
    </location>
</feature>
<dbReference type="PROSITE" id="PS51462">
    <property type="entry name" value="NUDIX"/>
    <property type="match status" value="1"/>
</dbReference>
<dbReference type="InterPro" id="IPR020476">
    <property type="entry name" value="Nudix_hydrolase"/>
</dbReference>
<dbReference type="SUPFAM" id="SSF55811">
    <property type="entry name" value="Nudix"/>
    <property type="match status" value="1"/>
</dbReference>
<feature type="domain" description="Nudix hydrolase" evidence="4">
    <location>
        <begin position="10"/>
        <end position="144"/>
    </location>
</feature>
<keyword evidence="2 3" id="KW-0378">Hydrolase</keyword>
<evidence type="ECO:0000256" key="2">
    <source>
        <dbReference type="ARBA" id="ARBA00022801"/>
    </source>
</evidence>
<dbReference type="CDD" id="cd18873">
    <property type="entry name" value="NUDIX_NadM_like"/>
    <property type="match status" value="1"/>
</dbReference>
<proteinExistence type="inferred from homology"/>
<comment type="similarity">
    <text evidence="1 3">Belongs to the Nudix hydrolase family.</text>
</comment>
<evidence type="ECO:0000256" key="3">
    <source>
        <dbReference type="RuleBase" id="RU003476"/>
    </source>
</evidence>
<evidence type="ECO:0000313" key="6">
    <source>
        <dbReference type="Proteomes" id="UP001597018"/>
    </source>
</evidence>
<dbReference type="PROSITE" id="PS00893">
    <property type="entry name" value="NUDIX_BOX"/>
    <property type="match status" value="1"/>
</dbReference>
<evidence type="ECO:0000256" key="1">
    <source>
        <dbReference type="ARBA" id="ARBA00005582"/>
    </source>
</evidence>
<sequence length="144" mass="15510">MNHDIHDTDSTPDTADIILFAESEGIVHVLLVRRSDDSDAFPGFWALPGGFVDPGETALQAAIRELAEETGLSANAVTLRRVGRYDTPGRDPRGPMVSEAFTAVLPRMPIPTAGSDAAAAQWVPLYQVSPHLAFDHAQILTDAY</sequence>